<dbReference type="Proteomes" id="UP000800200">
    <property type="component" value="Unassembled WGS sequence"/>
</dbReference>
<feature type="region of interest" description="Disordered" evidence="1">
    <location>
        <begin position="55"/>
        <end position="83"/>
    </location>
</feature>
<dbReference type="PROSITE" id="PS51257">
    <property type="entry name" value="PROKAR_LIPOPROTEIN"/>
    <property type="match status" value="1"/>
</dbReference>
<name>A0A6A6DEG1_9PEZI</name>
<organism evidence="2 3">
    <name type="scientific">Zopfia rhizophila CBS 207.26</name>
    <dbReference type="NCBI Taxonomy" id="1314779"/>
    <lineage>
        <taxon>Eukaryota</taxon>
        <taxon>Fungi</taxon>
        <taxon>Dikarya</taxon>
        <taxon>Ascomycota</taxon>
        <taxon>Pezizomycotina</taxon>
        <taxon>Dothideomycetes</taxon>
        <taxon>Dothideomycetes incertae sedis</taxon>
        <taxon>Zopfiaceae</taxon>
        <taxon>Zopfia</taxon>
    </lineage>
</organism>
<sequence>MNSRVSFVPQHLAIFSCLKTLDAGVWANTMIGIDETYLWARLRIATRFCRPNSVEERKGRKNASKLDKHRHEMPSESNDTTRDFDVKWKRDDMQENLYLITIEGPASLVFPVDPPGSQDRVTCDYHTSCSGSSQYFLDITTFDNHAVTSRTISGG</sequence>
<protein>
    <submittedName>
        <fullName evidence="2">Uncharacterized protein</fullName>
    </submittedName>
</protein>
<dbReference type="EMBL" id="ML994681">
    <property type="protein sequence ID" value="KAF2177861.1"/>
    <property type="molecule type" value="Genomic_DNA"/>
</dbReference>
<gene>
    <name evidence="2" type="ORF">K469DRAFT_349738</name>
</gene>
<proteinExistence type="predicted"/>
<evidence type="ECO:0000313" key="3">
    <source>
        <dbReference type="Proteomes" id="UP000800200"/>
    </source>
</evidence>
<evidence type="ECO:0000313" key="2">
    <source>
        <dbReference type="EMBL" id="KAF2177861.1"/>
    </source>
</evidence>
<accession>A0A6A6DEG1</accession>
<evidence type="ECO:0000256" key="1">
    <source>
        <dbReference type="SAM" id="MobiDB-lite"/>
    </source>
</evidence>
<keyword evidence="3" id="KW-1185">Reference proteome</keyword>
<reference evidence="2" key="1">
    <citation type="journal article" date="2020" name="Stud. Mycol.">
        <title>101 Dothideomycetes genomes: a test case for predicting lifestyles and emergence of pathogens.</title>
        <authorList>
            <person name="Haridas S."/>
            <person name="Albert R."/>
            <person name="Binder M."/>
            <person name="Bloem J."/>
            <person name="Labutti K."/>
            <person name="Salamov A."/>
            <person name="Andreopoulos B."/>
            <person name="Baker S."/>
            <person name="Barry K."/>
            <person name="Bills G."/>
            <person name="Bluhm B."/>
            <person name="Cannon C."/>
            <person name="Castanera R."/>
            <person name="Culley D."/>
            <person name="Daum C."/>
            <person name="Ezra D."/>
            <person name="Gonzalez J."/>
            <person name="Henrissat B."/>
            <person name="Kuo A."/>
            <person name="Liang C."/>
            <person name="Lipzen A."/>
            <person name="Lutzoni F."/>
            <person name="Magnuson J."/>
            <person name="Mondo S."/>
            <person name="Nolan M."/>
            <person name="Ohm R."/>
            <person name="Pangilinan J."/>
            <person name="Park H.-J."/>
            <person name="Ramirez L."/>
            <person name="Alfaro M."/>
            <person name="Sun H."/>
            <person name="Tritt A."/>
            <person name="Yoshinaga Y."/>
            <person name="Zwiers L.-H."/>
            <person name="Turgeon B."/>
            <person name="Goodwin S."/>
            <person name="Spatafora J."/>
            <person name="Crous P."/>
            <person name="Grigoriev I."/>
        </authorList>
    </citation>
    <scope>NUCLEOTIDE SEQUENCE</scope>
    <source>
        <strain evidence="2">CBS 207.26</strain>
    </source>
</reference>
<dbReference type="AlphaFoldDB" id="A0A6A6DEG1"/>